<gene>
    <name evidence="2" type="ORF">AsAng_0010410</name>
</gene>
<dbReference type="InterPro" id="IPR036388">
    <property type="entry name" value="WH-like_DNA-bd_sf"/>
</dbReference>
<dbReference type="GO" id="GO:0016987">
    <property type="term" value="F:sigma factor activity"/>
    <property type="evidence" value="ECO:0007669"/>
    <property type="project" value="InterPro"/>
</dbReference>
<dbReference type="InterPro" id="IPR014284">
    <property type="entry name" value="RNA_pol_sigma-70_dom"/>
</dbReference>
<dbReference type="PANTHER" id="PTHR30173:SF36">
    <property type="entry name" value="ECF RNA POLYMERASE SIGMA FACTOR SIGJ"/>
    <property type="match status" value="1"/>
</dbReference>
<dbReference type="GO" id="GO:0003677">
    <property type="term" value="F:DNA binding"/>
    <property type="evidence" value="ECO:0007669"/>
    <property type="project" value="InterPro"/>
</dbReference>
<protein>
    <submittedName>
        <fullName evidence="2">Sigma-70 family RNA polymerase sigma factor</fullName>
    </submittedName>
</protein>
<dbReference type="SUPFAM" id="SSF54427">
    <property type="entry name" value="NTF2-like"/>
    <property type="match status" value="1"/>
</dbReference>
<dbReference type="GO" id="GO:0006352">
    <property type="term" value="P:DNA-templated transcription initiation"/>
    <property type="evidence" value="ECO:0007669"/>
    <property type="project" value="InterPro"/>
</dbReference>
<reference evidence="2" key="1">
    <citation type="submission" date="2022-09" db="EMBL/GenBank/DDBJ databases">
        <title>Aureispira anguillicida sp. nov., isolated from Leptocephalus of Japanese eel Anguilla japonica.</title>
        <authorList>
            <person name="Yuasa K."/>
            <person name="Mekata T."/>
            <person name="Ikunari K."/>
        </authorList>
    </citation>
    <scope>NUCLEOTIDE SEQUENCE</scope>
    <source>
        <strain evidence="2">EL160426</strain>
    </source>
</reference>
<evidence type="ECO:0000259" key="1">
    <source>
        <dbReference type="Pfam" id="PF08281"/>
    </source>
</evidence>
<dbReference type="InterPro" id="IPR052704">
    <property type="entry name" value="ECF_Sigma-70_Domain"/>
</dbReference>
<dbReference type="SUPFAM" id="SSF88659">
    <property type="entry name" value="Sigma3 and sigma4 domains of RNA polymerase sigma factors"/>
    <property type="match status" value="1"/>
</dbReference>
<name>A0A915YC63_9BACT</name>
<dbReference type="SUPFAM" id="SSF88946">
    <property type="entry name" value="Sigma2 domain of RNA polymerase sigma factors"/>
    <property type="match status" value="1"/>
</dbReference>
<evidence type="ECO:0000313" key="2">
    <source>
        <dbReference type="EMBL" id="BDS10333.1"/>
    </source>
</evidence>
<dbReference type="EMBL" id="AP026867">
    <property type="protein sequence ID" value="BDS10333.1"/>
    <property type="molecule type" value="Genomic_DNA"/>
</dbReference>
<dbReference type="InterPro" id="IPR013325">
    <property type="entry name" value="RNA_pol_sigma_r2"/>
</dbReference>
<dbReference type="Gene3D" id="1.10.1740.10">
    <property type="match status" value="1"/>
</dbReference>
<dbReference type="PANTHER" id="PTHR30173">
    <property type="entry name" value="SIGMA 19 FACTOR"/>
    <property type="match status" value="1"/>
</dbReference>
<dbReference type="Pfam" id="PF08281">
    <property type="entry name" value="Sigma70_r4_2"/>
    <property type="match status" value="1"/>
</dbReference>
<dbReference type="Gene3D" id="1.10.10.10">
    <property type="entry name" value="Winged helix-like DNA-binding domain superfamily/Winged helix DNA-binding domain"/>
    <property type="match status" value="1"/>
</dbReference>
<evidence type="ECO:0000313" key="3">
    <source>
        <dbReference type="Proteomes" id="UP001060919"/>
    </source>
</evidence>
<organism evidence="2 3">
    <name type="scientific">Aureispira anguillae</name>
    <dbReference type="NCBI Taxonomy" id="2864201"/>
    <lineage>
        <taxon>Bacteria</taxon>
        <taxon>Pseudomonadati</taxon>
        <taxon>Bacteroidota</taxon>
        <taxon>Saprospiria</taxon>
        <taxon>Saprospirales</taxon>
        <taxon>Saprospiraceae</taxon>
        <taxon>Aureispira</taxon>
    </lineage>
</organism>
<proteinExistence type="predicted"/>
<dbReference type="KEGG" id="aup:AsAng_0010410"/>
<dbReference type="AlphaFoldDB" id="A0A915YC63"/>
<keyword evidence="3" id="KW-1185">Reference proteome</keyword>
<sequence length="281" mass="32367">MTFKINQQLQELLFATAYKMIGEISISQDISQEAIRKYLSMSKPASSIHNPRSYVIKIAIHLSIDYLNKKKKERENYIGTWLPEPIVHQEKAFHHKLDLDYGITVMLSRLSPKERAVFILKESFDYSYQELSETLDLRMDNCRKLYQRLKQKIKTPSNNQTAENEAKKQLIQAFIKASQTGQLDGLINVLKEDIALYSDGGGKISAAKNVLHGIDICSKFLLGIYNKFTERPRIVMTEINNELGFLTYVGEHLISIGLLELDAHKISKIYFIRNPDKIHFV</sequence>
<dbReference type="InterPro" id="IPR032710">
    <property type="entry name" value="NTF2-like_dom_sf"/>
</dbReference>
<dbReference type="Proteomes" id="UP001060919">
    <property type="component" value="Chromosome"/>
</dbReference>
<feature type="domain" description="RNA polymerase sigma factor 70 region 4 type 2" evidence="1">
    <location>
        <begin position="104"/>
        <end position="153"/>
    </location>
</feature>
<dbReference type="RefSeq" id="WP_264791655.1">
    <property type="nucleotide sequence ID" value="NZ_AP026867.1"/>
</dbReference>
<dbReference type="InterPro" id="IPR013324">
    <property type="entry name" value="RNA_pol_sigma_r3/r4-like"/>
</dbReference>
<dbReference type="NCBIfam" id="TIGR02937">
    <property type="entry name" value="sigma70-ECF"/>
    <property type="match status" value="1"/>
</dbReference>
<dbReference type="InterPro" id="IPR013249">
    <property type="entry name" value="RNA_pol_sigma70_r4_t2"/>
</dbReference>
<accession>A0A915YC63</accession>